<proteinExistence type="predicted"/>
<gene>
    <name evidence="2" type="ORF">BofuT4_P020990.1</name>
</gene>
<sequence length="110" mass="11890">MQVSFSPPGITQCDHQRKRGSLKKRKRLGLSTNLQDNTVSHGKSYTSFDSRSLTGLCVSKSAVGLGYCGVLSNGGADYTSYDQKQGRNQLIAPPFLESDVKGSIKLLLPP</sequence>
<protein>
    <submittedName>
        <fullName evidence="2">Uncharacterized protein</fullName>
    </submittedName>
</protein>
<dbReference type="EMBL" id="FQ790337">
    <property type="protein sequence ID" value="CCD51793.1"/>
    <property type="molecule type" value="Genomic_DNA"/>
</dbReference>
<dbReference type="Proteomes" id="UP000008177">
    <property type="component" value="Unplaced contigs"/>
</dbReference>
<evidence type="ECO:0000313" key="2">
    <source>
        <dbReference type="EMBL" id="CCD51793.1"/>
    </source>
</evidence>
<organism evidence="2 3">
    <name type="scientific">Botryotinia fuckeliana (strain T4)</name>
    <name type="common">Noble rot fungus</name>
    <name type="synonym">Botrytis cinerea</name>
    <dbReference type="NCBI Taxonomy" id="999810"/>
    <lineage>
        <taxon>Eukaryota</taxon>
        <taxon>Fungi</taxon>
        <taxon>Dikarya</taxon>
        <taxon>Ascomycota</taxon>
        <taxon>Pezizomycotina</taxon>
        <taxon>Leotiomycetes</taxon>
        <taxon>Helotiales</taxon>
        <taxon>Sclerotiniaceae</taxon>
        <taxon>Botrytis</taxon>
    </lineage>
</organism>
<evidence type="ECO:0000313" key="3">
    <source>
        <dbReference type="Proteomes" id="UP000008177"/>
    </source>
</evidence>
<dbReference type="HOGENOM" id="CLU_2170688_0_0_1"/>
<dbReference type="InParanoid" id="G2YJA6"/>
<reference evidence="3" key="1">
    <citation type="journal article" date="2011" name="PLoS Genet.">
        <title>Genomic analysis of the necrotrophic fungal pathogens Sclerotinia sclerotiorum and Botrytis cinerea.</title>
        <authorList>
            <person name="Amselem J."/>
            <person name="Cuomo C.A."/>
            <person name="van Kan J.A."/>
            <person name="Viaud M."/>
            <person name="Benito E.P."/>
            <person name="Couloux A."/>
            <person name="Coutinho P.M."/>
            <person name="de Vries R.P."/>
            <person name="Dyer P.S."/>
            <person name="Fillinger S."/>
            <person name="Fournier E."/>
            <person name="Gout L."/>
            <person name="Hahn M."/>
            <person name="Kohn L."/>
            <person name="Lapalu N."/>
            <person name="Plummer K.M."/>
            <person name="Pradier J.M."/>
            <person name="Quevillon E."/>
            <person name="Sharon A."/>
            <person name="Simon A."/>
            <person name="ten Have A."/>
            <person name="Tudzynski B."/>
            <person name="Tudzynski P."/>
            <person name="Wincker P."/>
            <person name="Andrew M."/>
            <person name="Anthouard V."/>
            <person name="Beever R.E."/>
            <person name="Beffa R."/>
            <person name="Benoit I."/>
            <person name="Bouzid O."/>
            <person name="Brault B."/>
            <person name="Chen Z."/>
            <person name="Choquer M."/>
            <person name="Collemare J."/>
            <person name="Cotton P."/>
            <person name="Danchin E.G."/>
            <person name="Da Silva C."/>
            <person name="Gautier A."/>
            <person name="Giraud C."/>
            <person name="Giraud T."/>
            <person name="Gonzalez C."/>
            <person name="Grossetete S."/>
            <person name="Guldener U."/>
            <person name="Henrissat B."/>
            <person name="Howlett B.J."/>
            <person name="Kodira C."/>
            <person name="Kretschmer M."/>
            <person name="Lappartient A."/>
            <person name="Leroch M."/>
            <person name="Levis C."/>
            <person name="Mauceli E."/>
            <person name="Neuveglise C."/>
            <person name="Oeser B."/>
            <person name="Pearson M."/>
            <person name="Poulain J."/>
            <person name="Poussereau N."/>
            <person name="Quesneville H."/>
            <person name="Rascle C."/>
            <person name="Schumacher J."/>
            <person name="Segurens B."/>
            <person name="Sexton A."/>
            <person name="Silva E."/>
            <person name="Sirven C."/>
            <person name="Soanes D.M."/>
            <person name="Talbot N.J."/>
            <person name="Templeton M."/>
            <person name="Yandava C."/>
            <person name="Yarden O."/>
            <person name="Zeng Q."/>
            <person name="Rollins J.A."/>
            <person name="Lebrun M.H."/>
            <person name="Dickman M."/>
        </authorList>
    </citation>
    <scope>NUCLEOTIDE SEQUENCE [LARGE SCALE GENOMIC DNA]</scope>
    <source>
        <strain evidence="3">T4</strain>
    </source>
</reference>
<evidence type="ECO:0000256" key="1">
    <source>
        <dbReference type="SAM" id="MobiDB-lite"/>
    </source>
</evidence>
<accession>G2YJA6</accession>
<name>G2YJA6_BOTF4</name>
<dbReference type="AlphaFoldDB" id="G2YJA6"/>
<feature type="compositionally biased region" description="Basic residues" evidence="1">
    <location>
        <begin position="16"/>
        <end position="28"/>
    </location>
</feature>
<feature type="region of interest" description="Disordered" evidence="1">
    <location>
        <begin position="1"/>
        <end position="30"/>
    </location>
</feature>